<reference evidence="2" key="1">
    <citation type="submission" date="2020-05" db="EMBL/GenBank/DDBJ databases">
        <authorList>
            <person name="Chiriac C."/>
            <person name="Salcher M."/>
            <person name="Ghai R."/>
            <person name="Kavagutti S V."/>
        </authorList>
    </citation>
    <scope>NUCLEOTIDE SEQUENCE</scope>
</reference>
<evidence type="ECO:0000259" key="1">
    <source>
        <dbReference type="Pfam" id="PF00296"/>
    </source>
</evidence>
<dbReference type="SUPFAM" id="SSF51679">
    <property type="entry name" value="Bacterial luciferase-like"/>
    <property type="match status" value="1"/>
</dbReference>
<gene>
    <name evidence="2" type="ORF">UFOPK3004_01699</name>
</gene>
<organism evidence="2">
    <name type="scientific">freshwater metagenome</name>
    <dbReference type="NCBI Taxonomy" id="449393"/>
    <lineage>
        <taxon>unclassified sequences</taxon>
        <taxon>metagenomes</taxon>
        <taxon>ecological metagenomes</taxon>
    </lineage>
</organism>
<proteinExistence type="predicted"/>
<dbReference type="Pfam" id="PF00296">
    <property type="entry name" value="Bac_luciferase"/>
    <property type="match status" value="1"/>
</dbReference>
<sequence length="185" mass="19450">MGSPFSGRHKRLDDAVIEIKRLWAGGAAADGEKVGPAPLQIGGPPIMASAMGPKSLARAAQWAVGVSGFTLLGDSREAGRLFRATENAWSNAGRTDKPRLVTGSFVALGNNAAETLRNFAATYLQVFSPDLAKSLSEAMTLNEPSKLIDLLDQVEAEGADEFIVVPATSDPAMIDQLADVVASRQ</sequence>
<dbReference type="AlphaFoldDB" id="A0A6J6ZC77"/>
<evidence type="ECO:0000313" key="2">
    <source>
        <dbReference type="EMBL" id="CAB4818435.1"/>
    </source>
</evidence>
<protein>
    <submittedName>
        <fullName evidence="2">Unannotated protein</fullName>
    </submittedName>
</protein>
<dbReference type="Gene3D" id="3.20.20.30">
    <property type="entry name" value="Luciferase-like domain"/>
    <property type="match status" value="1"/>
</dbReference>
<feature type="domain" description="Luciferase-like" evidence="1">
    <location>
        <begin position="1"/>
        <end position="131"/>
    </location>
</feature>
<accession>A0A6J6ZC77</accession>
<dbReference type="InterPro" id="IPR036661">
    <property type="entry name" value="Luciferase-like_sf"/>
</dbReference>
<dbReference type="InterPro" id="IPR011251">
    <property type="entry name" value="Luciferase-like_dom"/>
</dbReference>
<dbReference type="EMBL" id="CAFAAL010000212">
    <property type="protein sequence ID" value="CAB4818435.1"/>
    <property type="molecule type" value="Genomic_DNA"/>
</dbReference>
<name>A0A6J6ZC77_9ZZZZ</name>
<dbReference type="GO" id="GO:0016705">
    <property type="term" value="F:oxidoreductase activity, acting on paired donors, with incorporation or reduction of molecular oxygen"/>
    <property type="evidence" value="ECO:0007669"/>
    <property type="project" value="InterPro"/>
</dbReference>